<dbReference type="Pfam" id="PF12796">
    <property type="entry name" value="Ank_2"/>
    <property type="match status" value="1"/>
</dbReference>
<dbReference type="InterPro" id="IPR002110">
    <property type="entry name" value="Ankyrin_rpt"/>
</dbReference>
<dbReference type="PROSITE" id="PS50088">
    <property type="entry name" value="ANK_REPEAT"/>
    <property type="match status" value="1"/>
</dbReference>
<dbReference type="InterPro" id="IPR003903">
    <property type="entry name" value="UIM_dom"/>
</dbReference>
<keyword evidence="11" id="KW-1185">Reference proteome</keyword>
<comment type="caution">
    <text evidence="10">The sequence shown here is derived from an EMBL/GenBank/DDBJ whole genome shotgun (WGS) entry which is preliminary data.</text>
</comment>
<keyword evidence="5" id="KW-0472">Membrane</keyword>
<evidence type="ECO:0000256" key="3">
    <source>
        <dbReference type="ARBA" id="ARBA00022475"/>
    </source>
</evidence>
<reference evidence="10 11" key="1">
    <citation type="submission" date="2024-03" db="EMBL/GenBank/DDBJ databases">
        <title>Adaptation during the transition from Ophiocordyceps entomopathogen to insect associate is accompanied by gene loss and intensified selection.</title>
        <authorList>
            <person name="Ward C.M."/>
            <person name="Onetto C.A."/>
            <person name="Borneman A.R."/>
        </authorList>
    </citation>
    <scope>NUCLEOTIDE SEQUENCE [LARGE SCALE GENOMIC DNA]</scope>
    <source>
        <strain evidence="10">AWRI1</strain>
        <tissue evidence="10">Single Adult Female</tissue>
    </source>
</reference>
<name>A0AAN9TPQ1_9HEMI</name>
<proteinExistence type="predicted"/>
<evidence type="ECO:0000256" key="4">
    <source>
        <dbReference type="ARBA" id="ARBA00022737"/>
    </source>
</evidence>
<dbReference type="PROSITE" id="PS50297">
    <property type="entry name" value="ANK_REP_REGION"/>
    <property type="match status" value="1"/>
</dbReference>
<dbReference type="PANTHER" id="PTHR12447">
    <property type="entry name" value="ANKYRIN REPEAT DOMAIN-CONTAINING PROTEIN 13"/>
    <property type="match status" value="1"/>
</dbReference>
<gene>
    <name evidence="10" type="ORF">V9T40_010348</name>
</gene>
<feature type="domain" description="Ankyrin repeat" evidence="9">
    <location>
        <begin position="166"/>
        <end position="487"/>
    </location>
</feature>
<dbReference type="InterPro" id="IPR036770">
    <property type="entry name" value="Ankyrin_rpt-contain_sf"/>
</dbReference>
<keyword evidence="3" id="KW-1003">Cell membrane</keyword>
<dbReference type="InterPro" id="IPR055285">
    <property type="entry name" value="ANKRD13_C"/>
</dbReference>
<dbReference type="PANTHER" id="PTHR12447:SF31">
    <property type="entry name" value="LD31969P"/>
    <property type="match status" value="1"/>
</dbReference>
<feature type="region of interest" description="Disordered" evidence="8">
    <location>
        <begin position="314"/>
        <end position="339"/>
    </location>
</feature>
<evidence type="ECO:0000259" key="9">
    <source>
        <dbReference type="Pfam" id="PF11904"/>
    </source>
</evidence>
<evidence type="ECO:0000256" key="2">
    <source>
        <dbReference type="ARBA" id="ARBA00004603"/>
    </source>
</evidence>
<dbReference type="SUPFAM" id="SSF48403">
    <property type="entry name" value="Ankyrin repeat"/>
    <property type="match status" value="1"/>
</dbReference>
<dbReference type="Pfam" id="PF11904">
    <property type="entry name" value="ANKRD13_C"/>
    <property type="match status" value="1"/>
</dbReference>
<dbReference type="GO" id="GO:0005886">
    <property type="term" value="C:plasma membrane"/>
    <property type="evidence" value="ECO:0007669"/>
    <property type="project" value="UniProtKB-SubCell"/>
</dbReference>
<evidence type="ECO:0000256" key="6">
    <source>
        <dbReference type="ARBA" id="ARBA00024956"/>
    </source>
</evidence>
<feature type="compositionally biased region" description="Basic and acidic residues" evidence="8">
    <location>
        <begin position="317"/>
        <end position="339"/>
    </location>
</feature>
<dbReference type="GO" id="GO:0005770">
    <property type="term" value="C:late endosome"/>
    <property type="evidence" value="ECO:0007669"/>
    <property type="project" value="UniProtKB-SubCell"/>
</dbReference>
<accession>A0AAN9TPQ1</accession>
<evidence type="ECO:0000256" key="8">
    <source>
        <dbReference type="SAM" id="MobiDB-lite"/>
    </source>
</evidence>
<keyword evidence="4" id="KW-0677">Repeat</keyword>
<dbReference type="SMART" id="SM00248">
    <property type="entry name" value="ANK"/>
    <property type="match status" value="2"/>
</dbReference>
<comment type="subcellular location">
    <subcellularLocation>
        <location evidence="1">Cell membrane</location>
    </subcellularLocation>
    <subcellularLocation>
        <location evidence="2">Late endosome</location>
    </subcellularLocation>
</comment>
<protein>
    <recommendedName>
        <fullName evidence="9">Ankyrin repeat domain-containing protein</fullName>
    </recommendedName>
</protein>
<dbReference type="InterPro" id="IPR021832">
    <property type="entry name" value="ANKRD13"/>
</dbReference>
<dbReference type="EMBL" id="JBBCAQ010000035">
    <property type="protein sequence ID" value="KAK7578143.1"/>
    <property type="molecule type" value="Genomic_DNA"/>
</dbReference>
<organism evidence="10 11">
    <name type="scientific">Parthenolecanium corni</name>
    <dbReference type="NCBI Taxonomy" id="536013"/>
    <lineage>
        <taxon>Eukaryota</taxon>
        <taxon>Metazoa</taxon>
        <taxon>Ecdysozoa</taxon>
        <taxon>Arthropoda</taxon>
        <taxon>Hexapoda</taxon>
        <taxon>Insecta</taxon>
        <taxon>Pterygota</taxon>
        <taxon>Neoptera</taxon>
        <taxon>Paraneoptera</taxon>
        <taxon>Hemiptera</taxon>
        <taxon>Sternorrhyncha</taxon>
        <taxon>Coccoidea</taxon>
        <taxon>Coccidae</taxon>
        <taxon>Parthenolecanium</taxon>
    </lineage>
</organism>
<feature type="repeat" description="ANK" evidence="7">
    <location>
        <begin position="51"/>
        <end position="83"/>
    </location>
</feature>
<evidence type="ECO:0000313" key="10">
    <source>
        <dbReference type="EMBL" id="KAK7578143.1"/>
    </source>
</evidence>
<evidence type="ECO:0000313" key="11">
    <source>
        <dbReference type="Proteomes" id="UP001367676"/>
    </source>
</evidence>
<keyword evidence="7" id="KW-0040">ANK repeat</keyword>
<dbReference type="Gene3D" id="6.10.140.100">
    <property type="match status" value="1"/>
</dbReference>
<dbReference type="PROSITE" id="PS50330">
    <property type="entry name" value="UIM"/>
    <property type="match status" value="1"/>
</dbReference>
<dbReference type="AlphaFoldDB" id="A0AAN9TPQ1"/>
<sequence length="623" mass="71489">MPRTMARKNLLTSEQISEEFPLHMLVWFNKFEELNEKLTQNKTDIECKDPRGRTPLMLAIVLNHIDCVSVLLDHGANANTETDGWSAVQEATVTGNKDLIKLIVERRNFQRKCNQFGGIPQLLLKLKEAPDFYVEMNWEFSSWMPLVTRMCPSDTYRVYKQGSKVRIDSTLMGCEEYTWSRGNTSLIFQAHDSFGTMIELDHKHQKVYFDRRSFVAPDDISQVKDVSETLKTRMSNPIVSSYVDTEKISFERSKSGLWGWRQDKTEVINGYMCKVFGASNVELITRTRVEHLSTEDKDKFRKNGNVWQNIFGFGGEDGEKRDDQCPQRSGDVDSSRPKHQRLIECSDDEANGTISPEEYFTSNYDLKGRDIGVPKDMSTKVRKFKANLWLSKEYPLSLQEQIMPIVDLMATSSSNFAKLKDFIEMQFPAGFPVKIEIPLFHVMNANVTFNNIFGTETPVHGVTAIKDEDRLMCDIDESLFEPPSHYTLIDLRKRSLEEDDDLLQYALQNSIIGNLEYDRDQVDVWEALQAQRSNSPSISADSEERELQRAIEESLMSSYNVSEPSNSQSGVSSSSDLISFESEDKELLEALSLSLKEQSERDKNRKLEDEMLQRALQISITDK</sequence>
<dbReference type="Proteomes" id="UP001367676">
    <property type="component" value="Unassembled WGS sequence"/>
</dbReference>
<evidence type="ECO:0000256" key="5">
    <source>
        <dbReference type="ARBA" id="ARBA00023136"/>
    </source>
</evidence>
<evidence type="ECO:0000256" key="7">
    <source>
        <dbReference type="PROSITE-ProRule" id="PRU00023"/>
    </source>
</evidence>
<evidence type="ECO:0000256" key="1">
    <source>
        <dbReference type="ARBA" id="ARBA00004236"/>
    </source>
</evidence>
<dbReference type="Gene3D" id="1.25.40.20">
    <property type="entry name" value="Ankyrin repeat-containing domain"/>
    <property type="match status" value="1"/>
</dbReference>
<comment type="function">
    <text evidence="6">Ubiquitin-binding protein that specifically recognizes and binds 'Lys-63'-linked ubiquitin. Does not bind 'Lys-48'-linked ubiquitin. Positively regulates the internalization of ligand-activated EGFR by binding to the Ub moiety of ubiquitinated EGFR at the cell membrane.</text>
</comment>